<feature type="domain" description="DUF4470" evidence="1">
    <location>
        <begin position="16"/>
        <end position="87"/>
    </location>
</feature>
<dbReference type="HOGENOM" id="CLU_007974_0_1_1"/>
<sequence length="987" mass="108904">MLTPTVLHRFRWFHAFGNAPAINLARSIPHGQDASVLSLGCGDLSSILYTSYVQQGLPRNLVILTMILAGEEGASYQALWDVYYHMYLDEQTTELVIRHVRTMIPMLESLETFNNGLYGSIMQICDEDTLCDVRREPSLDLAAVRAASPLALARSCAGPPHSHDYWNGVIAMINGKDHRTPNPLLDGLVSDWKILHSGSDPVLSFHLASAFTSLTANSPLRHDEDDEEHRVVAAARSQFIAWTRAFRGVKDGMCVRFVVSDPFALSHTLQYAGATGQLSANWYRRQWDSKVLRLDEALYGQDGSAPTSFDAINTSNLSEDFGLLNVLLSAGPLLKAKPWATLLTEDHVENHSPEKHRLREPLHGSSSTMSLLLGLVPLQCWTNAQADSPLREMVTLTVPPQLAPSRFPVCLSWKRDDQLGDYNVERSQIHMNGKEVIELLFRMYLDMFEAETEKGLASQSKNKPQNQPCFHRGSFMAMLKLIQSRVKTDWNAVIDGLLRRIEVERTLSMAGRQAQDLRLQLALFNIRTSIGVTGVLKVPNTGLLSRWKHVPPEVAITLVVPRDALRDFFPEPHPTWPVPTVVGTLKSSSIISKRRCNVFDDVHIVFGRVTAIGNLASGDASVRIEQDELCWSGTSPLVATFLVPTSALAGQPVTDVVGLDLSTASPNTTFFTEMLGMCHRTMYETTVSNTTSVFITKLMPGTTAHKVTSGGVRPLRDEVTGVDNEARMKLMAELGSDKRDITTLSALIQVSSESFKNDSQNKPPFELYQNNPFSISVIIGKQKFICPFRYPVPLSSIASKTGLSGVGRTSVYIKVVAPLVDPRQSSVLKDWLSLTTITPGGLPVAVNMPHLSLDALPVIELSQPQRLAWLTTLTSLQWPRHDQRESTEDVRAKFKGTLSAMFKACSGTLKSQAGMFSLNGRRRGDIQALILVSALRLDGDTASVVLDAAILPLTSRYLASGDSDDFLKGLELLDPLTLQVDDEEMAL</sequence>
<dbReference type="OrthoDB" id="341421at2759"/>
<name>A0A024SB62_HYPJR</name>
<protein>
    <recommendedName>
        <fullName evidence="1">DUF4470 domain-containing protein</fullName>
    </recommendedName>
</protein>
<dbReference type="Pfam" id="PF14737">
    <property type="entry name" value="DUF4470"/>
    <property type="match status" value="1"/>
</dbReference>
<accession>A0A024SB62</accession>
<evidence type="ECO:0000313" key="3">
    <source>
        <dbReference type="Proteomes" id="UP000024376"/>
    </source>
</evidence>
<evidence type="ECO:0000313" key="2">
    <source>
        <dbReference type="EMBL" id="ETS02584.1"/>
    </source>
</evidence>
<gene>
    <name evidence="2" type="ORF">M419DRAFT_129642</name>
</gene>
<proteinExistence type="predicted"/>
<dbReference type="EMBL" id="KI911145">
    <property type="protein sequence ID" value="ETS02584.1"/>
    <property type="molecule type" value="Genomic_DNA"/>
</dbReference>
<dbReference type="KEGG" id="trr:M419DRAFT_129642"/>
<dbReference type="AlphaFoldDB" id="A0A024SB62"/>
<dbReference type="InterPro" id="IPR027974">
    <property type="entry name" value="DUF4470"/>
</dbReference>
<evidence type="ECO:0000259" key="1">
    <source>
        <dbReference type="Pfam" id="PF14737"/>
    </source>
</evidence>
<reference evidence="3" key="1">
    <citation type="journal article" date="2013" name="Ind. Biotechnol.">
        <title>Comparative genomics analysis of Trichoderma reesei strains.</title>
        <authorList>
            <person name="Koike H."/>
            <person name="Aerts A."/>
            <person name="LaButti K."/>
            <person name="Grigoriev I.V."/>
            <person name="Baker S.E."/>
        </authorList>
    </citation>
    <scope>NUCLEOTIDE SEQUENCE [LARGE SCALE GENOMIC DNA]</scope>
    <source>
        <strain evidence="3">ATCC 56765 / BCRC 32924 / NRRL 11460 / Rut C-30</strain>
    </source>
</reference>
<dbReference type="Proteomes" id="UP000024376">
    <property type="component" value="Unassembled WGS sequence"/>
</dbReference>
<organism evidence="2 3">
    <name type="scientific">Hypocrea jecorina (strain ATCC 56765 / BCRC 32924 / NRRL 11460 / Rut C-30)</name>
    <name type="common">Trichoderma reesei</name>
    <dbReference type="NCBI Taxonomy" id="1344414"/>
    <lineage>
        <taxon>Eukaryota</taxon>
        <taxon>Fungi</taxon>
        <taxon>Dikarya</taxon>
        <taxon>Ascomycota</taxon>
        <taxon>Pezizomycotina</taxon>
        <taxon>Sordariomycetes</taxon>
        <taxon>Hypocreomycetidae</taxon>
        <taxon>Hypocreales</taxon>
        <taxon>Hypocreaceae</taxon>
        <taxon>Trichoderma</taxon>
    </lineage>
</organism>